<dbReference type="InterPro" id="IPR001173">
    <property type="entry name" value="Glyco_trans_2-like"/>
</dbReference>
<reference evidence="4 5" key="1">
    <citation type="submission" date="2018-08" db="EMBL/GenBank/DDBJ databases">
        <title>A genome reference for cultivated species of the human gut microbiota.</title>
        <authorList>
            <person name="Zou Y."/>
            <person name="Xue W."/>
            <person name="Luo G."/>
        </authorList>
    </citation>
    <scope>NUCLEOTIDE SEQUENCE [LARGE SCALE GENOMIC DNA]</scope>
    <source>
        <strain evidence="4 5">TM10-17</strain>
    </source>
</reference>
<organism evidence="4 5">
    <name type="scientific">Bacteroides uniformis</name>
    <dbReference type="NCBI Taxonomy" id="820"/>
    <lineage>
        <taxon>Bacteria</taxon>
        <taxon>Pseudomonadati</taxon>
        <taxon>Bacteroidota</taxon>
        <taxon>Bacteroidia</taxon>
        <taxon>Bacteroidales</taxon>
        <taxon>Bacteroidaceae</taxon>
        <taxon>Bacteroides</taxon>
    </lineage>
</organism>
<evidence type="ECO:0000259" key="3">
    <source>
        <dbReference type="Pfam" id="PF02709"/>
    </source>
</evidence>
<dbReference type="GO" id="GO:0016740">
    <property type="term" value="F:transferase activity"/>
    <property type="evidence" value="ECO:0007669"/>
    <property type="project" value="UniProtKB-KW"/>
</dbReference>
<dbReference type="EMBL" id="QSOF01000005">
    <property type="protein sequence ID" value="RGI78050.1"/>
    <property type="molecule type" value="Genomic_DNA"/>
</dbReference>
<dbReference type="Proteomes" id="UP000263754">
    <property type="component" value="Unassembled WGS sequence"/>
</dbReference>
<dbReference type="AlphaFoldDB" id="A0A374N4U6"/>
<evidence type="ECO:0000313" key="4">
    <source>
        <dbReference type="EMBL" id="RGI78050.1"/>
    </source>
</evidence>
<keyword evidence="1 4" id="KW-0808">Transferase</keyword>
<gene>
    <name evidence="4" type="ORF">DXD90_05530</name>
</gene>
<name>A0A374N4U6_BACUN</name>
<dbReference type="Pfam" id="PF00535">
    <property type="entry name" value="Glycos_transf_2"/>
    <property type="match status" value="1"/>
</dbReference>
<dbReference type="PANTHER" id="PTHR43179:SF10">
    <property type="entry name" value="GLYCOSYL TRANSFERASE"/>
    <property type="match status" value="1"/>
</dbReference>
<evidence type="ECO:0000256" key="1">
    <source>
        <dbReference type="ARBA" id="ARBA00022679"/>
    </source>
</evidence>
<dbReference type="RefSeq" id="WP_117962862.1">
    <property type="nucleotide sequence ID" value="NZ_JABFHX010000012.1"/>
</dbReference>
<dbReference type="SUPFAM" id="SSF53448">
    <property type="entry name" value="Nucleotide-diphospho-sugar transferases"/>
    <property type="match status" value="1"/>
</dbReference>
<feature type="domain" description="Glycosyltransferase 2-like" evidence="2">
    <location>
        <begin position="7"/>
        <end position="126"/>
    </location>
</feature>
<proteinExistence type="predicted"/>
<dbReference type="Pfam" id="PF02709">
    <property type="entry name" value="Glyco_transf_7C"/>
    <property type="match status" value="1"/>
</dbReference>
<dbReference type="PANTHER" id="PTHR43179">
    <property type="entry name" value="RHAMNOSYLTRANSFERASE WBBL"/>
    <property type="match status" value="1"/>
</dbReference>
<evidence type="ECO:0000259" key="2">
    <source>
        <dbReference type="Pfam" id="PF00535"/>
    </source>
</evidence>
<dbReference type="Gene3D" id="3.90.550.10">
    <property type="entry name" value="Spore Coat Polysaccharide Biosynthesis Protein SpsA, Chain A"/>
    <property type="match status" value="1"/>
</dbReference>
<comment type="caution">
    <text evidence="4">The sequence shown here is derived from an EMBL/GenBank/DDBJ whole genome shotgun (WGS) entry which is preliminary data.</text>
</comment>
<evidence type="ECO:0000313" key="5">
    <source>
        <dbReference type="Proteomes" id="UP000263754"/>
    </source>
</evidence>
<protein>
    <submittedName>
        <fullName evidence="4">Glycosyltransferase</fullName>
    </submittedName>
</protein>
<dbReference type="InterPro" id="IPR027791">
    <property type="entry name" value="Galactosyl_T_C"/>
</dbReference>
<feature type="domain" description="Galactosyltransferase C-terminal" evidence="3">
    <location>
        <begin position="157"/>
        <end position="215"/>
    </location>
</feature>
<dbReference type="InterPro" id="IPR029044">
    <property type="entry name" value="Nucleotide-diphossugar_trans"/>
</dbReference>
<sequence length="269" mass="31298">MVSSSLVLYHNRQGDVDKVLDSVLNSRIDIIIVVDHSINDNFKVLAAKSNKVKYFHRFNDGYGSGHNFGFKESQKIIKSDYHIVLNPDIYFESSAIDCLISFMDSHKDVGLVMPKVFYPNGDFQYLCKLLPTPYDIFLRQFASKSLKDRNDDKYAMKTANFDIEMDVPSLSGCFMFFRSECFNRINGFDTRFFMHFEDIDITRRIGEIARTVFFPGTFIVHAHEAAHKKSKKMLLIGLQSAIKYFNKWGWIIDKRRSLLNKEASLYDRE</sequence>
<accession>A0A374N4U6</accession>